<dbReference type="Proteomes" id="UP000483820">
    <property type="component" value="Chromosome V"/>
</dbReference>
<accession>A0A6A5G8Y4</accession>
<dbReference type="EMBL" id="WUAV01000005">
    <property type="protein sequence ID" value="KAF1751054.1"/>
    <property type="molecule type" value="Genomic_DNA"/>
</dbReference>
<reference evidence="1 2" key="1">
    <citation type="submission" date="2019-12" db="EMBL/GenBank/DDBJ databases">
        <title>Chromosome-level assembly of the Caenorhabditis remanei genome.</title>
        <authorList>
            <person name="Teterina A.A."/>
            <person name="Willis J.H."/>
            <person name="Phillips P.C."/>
        </authorList>
    </citation>
    <scope>NUCLEOTIDE SEQUENCE [LARGE SCALE GENOMIC DNA]</scope>
    <source>
        <strain evidence="1 2">PX506</strain>
        <tissue evidence="1">Whole organism</tissue>
    </source>
</reference>
<dbReference type="KEGG" id="crq:GCK72_017606"/>
<organism evidence="1 2">
    <name type="scientific">Caenorhabditis remanei</name>
    <name type="common">Caenorhabditis vulgaris</name>
    <dbReference type="NCBI Taxonomy" id="31234"/>
    <lineage>
        <taxon>Eukaryota</taxon>
        <taxon>Metazoa</taxon>
        <taxon>Ecdysozoa</taxon>
        <taxon>Nematoda</taxon>
        <taxon>Chromadorea</taxon>
        <taxon>Rhabditida</taxon>
        <taxon>Rhabditina</taxon>
        <taxon>Rhabditomorpha</taxon>
        <taxon>Rhabditoidea</taxon>
        <taxon>Rhabditidae</taxon>
        <taxon>Peloderinae</taxon>
        <taxon>Caenorhabditis</taxon>
    </lineage>
</organism>
<name>A0A6A5G8Y4_CAERE</name>
<dbReference type="RefSeq" id="XP_053581075.1">
    <property type="nucleotide sequence ID" value="XM_053732162.1"/>
</dbReference>
<evidence type="ECO:0000313" key="2">
    <source>
        <dbReference type="Proteomes" id="UP000483820"/>
    </source>
</evidence>
<proteinExistence type="predicted"/>
<dbReference type="GeneID" id="78776575"/>
<evidence type="ECO:0000313" key="1">
    <source>
        <dbReference type="EMBL" id="KAF1751054.1"/>
    </source>
</evidence>
<dbReference type="CTD" id="78776575"/>
<gene>
    <name evidence="1" type="ORF">GCK72_017606</name>
</gene>
<protein>
    <submittedName>
        <fullName evidence="1">Uncharacterized protein</fullName>
    </submittedName>
</protein>
<comment type="caution">
    <text evidence="1">The sequence shown here is derived from an EMBL/GenBank/DDBJ whole genome shotgun (WGS) entry which is preliminary data.</text>
</comment>
<sequence length="316" mass="34402">MISWSLESGDEGPLSGWVLSPGVGGHEWPVGESVLRVVILWSSGENHGAGSHWRDQVTDFVLGSNASIGLDFEDQVSIGRDLTGKIMIYIFKMITWWGGLPCHSQHNHFSSIQNSESEEMVVLESDSVHLPLEMRAVSMRISVVVLDSEGWEFTASSIEKRVTAGSQDGQVLKISPVIILSSVSTCPNEDGSKSVTSLVDTFHDCSHCGVTWSINSLSIISWTPGGRVDVDLVWLVSHRVGFNEIGHVRLVKHPDSCDLSVVGDSDTADSVVASGNDFSGTASSVGIEPVISVSWIWEWIVGREVVRCFGILERLR</sequence>
<dbReference type="AlphaFoldDB" id="A0A6A5G8Y4"/>